<name>A0AAV6NBU8_9ROSI</name>
<sequence>MAPELTKIVSHVHPNHPLNYYSDHHVYTCQGCKTSGIGNRFRCHICSVDVHIYCLDCPPQLSSFLHTHSLALLPCMDHRSCDVCRERIEGLFYRCDSCDFDVHPLCTQLPEQLHHGIDKRHKLRLHKLSSGRCSVCESDCSYLWVYSCNVCRVNIHPQCILKPYGPRRSENPAVPPSDSRSIPYAHEPSGFGGYGYAGGGGGGHSSHWRFPNEPNSYGSVQFPHNNQAILPLGDFQIFILVIQLNIILTDLFNSHTTIQTILPMGDFQIFILLIQLNLILTDLFNSHTTIQTILPMEDFQIFILLIQLNLILTDLFNSHTTIQAILPMGDFQIFILVIQLNLILTDLFNSHRTIRVRGQFMADRHRHCRRPSGDRCLGLQ</sequence>
<dbReference type="CDD" id="cd00029">
    <property type="entry name" value="C1"/>
    <property type="match status" value="1"/>
</dbReference>
<dbReference type="Proteomes" id="UP000685013">
    <property type="component" value="Chromosome 7"/>
</dbReference>
<protein>
    <recommendedName>
        <fullName evidence="2">DC1 domain-containing protein</fullName>
    </recommendedName>
</protein>
<dbReference type="PANTHER" id="PTHR47841:SF7">
    <property type="entry name" value="CYSTEINE_HISTIDINE-RICH C1 DOMAIN PROTEIN"/>
    <property type="match status" value="1"/>
</dbReference>
<organism evidence="3 4">
    <name type="scientific">Cucurbita argyrosperma subsp. sororia</name>
    <dbReference type="NCBI Taxonomy" id="37648"/>
    <lineage>
        <taxon>Eukaryota</taxon>
        <taxon>Viridiplantae</taxon>
        <taxon>Streptophyta</taxon>
        <taxon>Embryophyta</taxon>
        <taxon>Tracheophyta</taxon>
        <taxon>Spermatophyta</taxon>
        <taxon>Magnoliopsida</taxon>
        <taxon>eudicotyledons</taxon>
        <taxon>Gunneridae</taxon>
        <taxon>Pentapetalae</taxon>
        <taxon>rosids</taxon>
        <taxon>fabids</taxon>
        <taxon>Cucurbitales</taxon>
        <taxon>Cucurbitaceae</taxon>
        <taxon>Cucurbiteae</taxon>
        <taxon>Cucurbita</taxon>
    </lineage>
</organism>
<comment type="caution">
    <text evidence="3">The sequence shown here is derived from an EMBL/GenBank/DDBJ whole genome shotgun (WGS) entry which is preliminary data.</text>
</comment>
<dbReference type="PANTHER" id="PTHR47841">
    <property type="entry name" value="DIACYLGLYCEROL KINASE THETA-LIKE-RELATED"/>
    <property type="match status" value="1"/>
</dbReference>
<feature type="domain" description="DC1" evidence="2">
    <location>
        <begin position="121"/>
        <end position="160"/>
    </location>
</feature>
<evidence type="ECO:0000313" key="4">
    <source>
        <dbReference type="Proteomes" id="UP000685013"/>
    </source>
</evidence>
<evidence type="ECO:0000259" key="2">
    <source>
        <dbReference type="Pfam" id="PF03107"/>
    </source>
</evidence>
<dbReference type="InterPro" id="IPR004146">
    <property type="entry name" value="DC1"/>
</dbReference>
<gene>
    <name evidence="3" type="ORF">SDJN03_11896</name>
</gene>
<evidence type="ECO:0000256" key="1">
    <source>
        <dbReference type="ARBA" id="ARBA00022737"/>
    </source>
</evidence>
<keyword evidence="4" id="KW-1185">Reference proteome</keyword>
<dbReference type="AlphaFoldDB" id="A0AAV6NBU8"/>
<feature type="domain" description="DC1" evidence="2">
    <location>
        <begin position="64"/>
        <end position="106"/>
    </location>
</feature>
<keyword evidence="1" id="KW-0677">Repeat</keyword>
<dbReference type="Pfam" id="PF03107">
    <property type="entry name" value="C1_2"/>
    <property type="match status" value="2"/>
</dbReference>
<proteinExistence type="predicted"/>
<dbReference type="EMBL" id="JAGKQH010000007">
    <property type="protein sequence ID" value="KAG6595343.1"/>
    <property type="molecule type" value="Genomic_DNA"/>
</dbReference>
<evidence type="ECO:0000313" key="3">
    <source>
        <dbReference type="EMBL" id="KAG6595343.1"/>
    </source>
</evidence>
<feature type="non-terminal residue" evidence="3">
    <location>
        <position position="1"/>
    </location>
</feature>
<reference evidence="3 4" key="1">
    <citation type="journal article" date="2021" name="Hortic Res">
        <title>The domestication of Cucurbita argyrosperma as revealed by the genome of its wild relative.</title>
        <authorList>
            <person name="Barrera-Redondo J."/>
            <person name="Sanchez-de la Vega G."/>
            <person name="Aguirre-Liguori J.A."/>
            <person name="Castellanos-Morales G."/>
            <person name="Gutierrez-Guerrero Y.T."/>
            <person name="Aguirre-Dugua X."/>
            <person name="Aguirre-Planter E."/>
            <person name="Tenaillon M.I."/>
            <person name="Lira-Saade R."/>
            <person name="Eguiarte L.E."/>
        </authorList>
    </citation>
    <scope>NUCLEOTIDE SEQUENCE [LARGE SCALE GENOMIC DNA]</scope>
    <source>
        <strain evidence="3">JBR-2021</strain>
    </source>
</reference>
<accession>A0AAV6NBU8</accession>